<accession>A0A3K9AFU0</accession>
<protein>
    <submittedName>
        <fullName evidence="1">DNA invertase</fullName>
    </submittedName>
</protein>
<dbReference type="Proteomes" id="UP000885364">
    <property type="component" value="Unassembled WGS sequence"/>
</dbReference>
<evidence type="ECO:0000313" key="1">
    <source>
        <dbReference type="EMBL" id="MHI24885.1"/>
    </source>
</evidence>
<dbReference type="EMBL" id="ROVY01000208">
    <property type="protein sequence ID" value="MHI24885.1"/>
    <property type="molecule type" value="Genomic_DNA"/>
</dbReference>
<name>A0A3K9AFU0_SALER</name>
<proteinExistence type="predicted"/>
<comment type="caution">
    <text evidence="1">The sequence shown here is derived from an EMBL/GenBank/DDBJ whole genome shotgun (WGS) entry which is preliminary data.</text>
</comment>
<sequence>MEVWLRAMEQVHQRAAPSLLLNQRFHAALTI</sequence>
<reference evidence="1" key="1">
    <citation type="submission" date="2018-11" db="EMBL/GenBank/DDBJ databases">
        <authorList>
            <consortium name="PulseNet: The National Subtyping Network for Foodborne Disease Surveillance"/>
            <person name="Tarr C.L."/>
            <person name="Trees E."/>
            <person name="Katz L.S."/>
            <person name="Carleton-Romer H.A."/>
            <person name="Stroika S."/>
            <person name="Kucerova Z."/>
            <person name="Roache K.F."/>
            <person name="Sabol A.L."/>
            <person name="Besser J."/>
            <person name="Gerner-Smidt P."/>
        </authorList>
    </citation>
    <scope>NUCLEOTIDE SEQUENCE [LARGE SCALE GENOMIC DNA]</scope>
    <source>
        <strain evidence="1">PNUSAS059688</strain>
    </source>
</reference>
<dbReference type="AlphaFoldDB" id="A0A3K9AFU0"/>
<organism evidence="1">
    <name type="scientific">Salmonella enterica</name>
    <name type="common">Salmonella choleraesuis</name>
    <dbReference type="NCBI Taxonomy" id="28901"/>
    <lineage>
        <taxon>Bacteria</taxon>
        <taxon>Pseudomonadati</taxon>
        <taxon>Pseudomonadota</taxon>
        <taxon>Gammaproteobacteria</taxon>
        <taxon>Enterobacterales</taxon>
        <taxon>Enterobacteriaceae</taxon>
        <taxon>Salmonella</taxon>
    </lineage>
</organism>
<gene>
    <name evidence="1" type="ORF">EEM47_24650</name>
</gene>